<dbReference type="AlphaFoldDB" id="A0A8J3P778"/>
<organism evidence="5 6">
    <name type="scientific">Catellatospora coxensis</name>
    <dbReference type="NCBI Taxonomy" id="310354"/>
    <lineage>
        <taxon>Bacteria</taxon>
        <taxon>Bacillati</taxon>
        <taxon>Actinomycetota</taxon>
        <taxon>Actinomycetes</taxon>
        <taxon>Micromonosporales</taxon>
        <taxon>Micromonosporaceae</taxon>
        <taxon>Catellatospora</taxon>
    </lineage>
</organism>
<dbReference type="PANTHER" id="PTHR44846">
    <property type="entry name" value="MANNOSYL-D-GLYCERATE TRANSPORT/METABOLISM SYSTEM REPRESSOR MNGR-RELATED"/>
    <property type="match status" value="1"/>
</dbReference>
<dbReference type="InterPro" id="IPR036388">
    <property type="entry name" value="WH-like_DNA-bd_sf"/>
</dbReference>
<dbReference type="PANTHER" id="PTHR44846:SF17">
    <property type="entry name" value="GNTR-FAMILY TRANSCRIPTIONAL REGULATOR"/>
    <property type="match status" value="1"/>
</dbReference>
<dbReference type="InterPro" id="IPR050679">
    <property type="entry name" value="Bact_HTH_transcr_reg"/>
</dbReference>
<evidence type="ECO:0000313" key="5">
    <source>
        <dbReference type="EMBL" id="GIG06153.1"/>
    </source>
</evidence>
<evidence type="ECO:0000313" key="6">
    <source>
        <dbReference type="Proteomes" id="UP000630887"/>
    </source>
</evidence>
<keyword evidence="3" id="KW-0804">Transcription</keyword>
<evidence type="ECO:0000256" key="3">
    <source>
        <dbReference type="ARBA" id="ARBA00023163"/>
    </source>
</evidence>
<sequence>MPLPMSYLKIAEDLAARIKSGEYPAGSQLPTYNELADLYSVSFSTITRVIGVLRLTGVVVGVPGRGTFVPEKD</sequence>
<name>A0A8J3P778_9ACTN</name>
<dbReference type="InterPro" id="IPR036390">
    <property type="entry name" value="WH_DNA-bd_sf"/>
</dbReference>
<gene>
    <name evidence="5" type="ORF">Cco03nite_28530</name>
</gene>
<dbReference type="SMART" id="SM00345">
    <property type="entry name" value="HTH_GNTR"/>
    <property type="match status" value="1"/>
</dbReference>
<evidence type="ECO:0000256" key="1">
    <source>
        <dbReference type="ARBA" id="ARBA00023015"/>
    </source>
</evidence>
<dbReference type="Gene3D" id="1.10.10.10">
    <property type="entry name" value="Winged helix-like DNA-binding domain superfamily/Winged helix DNA-binding domain"/>
    <property type="match status" value="1"/>
</dbReference>
<evidence type="ECO:0000256" key="2">
    <source>
        <dbReference type="ARBA" id="ARBA00023125"/>
    </source>
</evidence>
<dbReference type="InterPro" id="IPR000524">
    <property type="entry name" value="Tscrpt_reg_HTH_GntR"/>
</dbReference>
<dbReference type="GO" id="GO:0045892">
    <property type="term" value="P:negative regulation of DNA-templated transcription"/>
    <property type="evidence" value="ECO:0007669"/>
    <property type="project" value="TreeGrafter"/>
</dbReference>
<dbReference type="SUPFAM" id="SSF46785">
    <property type="entry name" value="Winged helix' DNA-binding domain"/>
    <property type="match status" value="1"/>
</dbReference>
<reference evidence="5 6" key="1">
    <citation type="submission" date="2021-01" db="EMBL/GenBank/DDBJ databases">
        <title>Whole genome shotgun sequence of Catellatospora coxensis NBRC 107359.</title>
        <authorList>
            <person name="Komaki H."/>
            <person name="Tamura T."/>
        </authorList>
    </citation>
    <scope>NUCLEOTIDE SEQUENCE [LARGE SCALE GENOMIC DNA]</scope>
    <source>
        <strain evidence="5 6">NBRC 107359</strain>
    </source>
</reference>
<keyword evidence="6" id="KW-1185">Reference proteome</keyword>
<keyword evidence="2" id="KW-0238">DNA-binding</keyword>
<dbReference type="Proteomes" id="UP000630887">
    <property type="component" value="Unassembled WGS sequence"/>
</dbReference>
<accession>A0A8J3P778</accession>
<proteinExistence type="predicted"/>
<comment type="caution">
    <text evidence="5">The sequence shown here is derived from an EMBL/GenBank/DDBJ whole genome shotgun (WGS) entry which is preliminary data.</text>
</comment>
<dbReference type="PROSITE" id="PS50949">
    <property type="entry name" value="HTH_GNTR"/>
    <property type="match status" value="1"/>
</dbReference>
<dbReference type="GO" id="GO:0003700">
    <property type="term" value="F:DNA-binding transcription factor activity"/>
    <property type="evidence" value="ECO:0007669"/>
    <property type="project" value="InterPro"/>
</dbReference>
<evidence type="ECO:0000259" key="4">
    <source>
        <dbReference type="PROSITE" id="PS50949"/>
    </source>
</evidence>
<dbReference type="GO" id="GO:0003677">
    <property type="term" value="F:DNA binding"/>
    <property type="evidence" value="ECO:0007669"/>
    <property type="project" value="UniProtKB-KW"/>
</dbReference>
<protein>
    <recommendedName>
        <fullName evidence="4">HTH gntR-type domain-containing protein</fullName>
    </recommendedName>
</protein>
<dbReference type="Pfam" id="PF00392">
    <property type="entry name" value="GntR"/>
    <property type="match status" value="1"/>
</dbReference>
<keyword evidence="1" id="KW-0805">Transcription regulation</keyword>
<dbReference type="EMBL" id="BONI01000020">
    <property type="protein sequence ID" value="GIG06153.1"/>
    <property type="molecule type" value="Genomic_DNA"/>
</dbReference>
<feature type="domain" description="HTH gntR-type" evidence="4">
    <location>
        <begin position="4"/>
        <end position="72"/>
    </location>
</feature>